<keyword evidence="1" id="KW-1133">Transmembrane helix</keyword>
<keyword evidence="4" id="KW-1185">Reference proteome</keyword>
<dbReference type="OrthoDB" id="9810303at2"/>
<feature type="transmembrane region" description="Helical" evidence="1">
    <location>
        <begin position="216"/>
        <end position="238"/>
    </location>
</feature>
<dbReference type="SUPFAM" id="SSF53448">
    <property type="entry name" value="Nucleotide-diphospho-sugar transferases"/>
    <property type="match status" value="1"/>
</dbReference>
<reference evidence="3 4" key="1">
    <citation type="journal article" date="2014" name="Genome Announc.">
        <title>Draft genome sequences of eight enterohepatic helicobacter species isolated from both laboratory and wild rodents.</title>
        <authorList>
            <person name="Sheh A."/>
            <person name="Shen Z."/>
            <person name="Fox J.G."/>
        </authorList>
    </citation>
    <scope>NUCLEOTIDE SEQUENCE [LARGE SCALE GENOMIC DNA]</scope>
    <source>
        <strain evidence="3 4">MIT 98-6810</strain>
    </source>
</reference>
<dbReference type="STRING" id="76936.BN2458_PEG0513"/>
<keyword evidence="1" id="KW-0472">Membrane</keyword>
<proteinExistence type="predicted"/>
<keyword evidence="1" id="KW-0812">Transmembrane</keyword>
<feature type="transmembrane region" description="Helical" evidence="1">
    <location>
        <begin position="250"/>
        <end position="276"/>
    </location>
</feature>
<dbReference type="InterPro" id="IPR050256">
    <property type="entry name" value="Glycosyltransferase_2"/>
</dbReference>
<dbReference type="AlphaFoldDB" id="A0A4U8S1E3"/>
<dbReference type="PANTHER" id="PTHR48090:SF7">
    <property type="entry name" value="RFBJ PROTEIN"/>
    <property type="match status" value="1"/>
</dbReference>
<dbReference type="InterPro" id="IPR001173">
    <property type="entry name" value="Glyco_trans_2-like"/>
</dbReference>
<sequence>MGRVIDEIFEILPQSFVYVFDNNSSDSSYKIVETKIASMYDKSLYLYKVSTQGKGAVMREAFALIQADCYVMIDADTQYDVSALPSALNMFFTQKLDMLNIARESESHIYRPLHSFGNRLFSKSAQILFGTKISDMLSGYRIFSYAFVKSFPAHSNGFEIETELTIFALQQRLRTAAVKAPCKARPQGSFSKLSTFKDGFKISLMILNLLFTERPLFVFGILSALCLIVGIAFSVPVVMEFLETSKVARFPTLFVCVGLGIVSVVLLITGLLAYLITCSIREGRYLAYLNASRFFTTRCDEN</sequence>
<dbReference type="GO" id="GO:0016740">
    <property type="term" value="F:transferase activity"/>
    <property type="evidence" value="ECO:0007669"/>
    <property type="project" value="UniProtKB-KW"/>
</dbReference>
<name>A0A4U8S1E3_9HELI</name>
<protein>
    <submittedName>
        <fullName evidence="3">Glycosyltransferase</fullName>
    </submittedName>
</protein>
<dbReference type="Gene3D" id="3.90.550.10">
    <property type="entry name" value="Spore Coat Polysaccharide Biosynthesis Protein SpsA, Chain A"/>
    <property type="match status" value="1"/>
</dbReference>
<evidence type="ECO:0000259" key="2">
    <source>
        <dbReference type="Pfam" id="PF00535"/>
    </source>
</evidence>
<evidence type="ECO:0000256" key="1">
    <source>
        <dbReference type="SAM" id="Phobius"/>
    </source>
</evidence>
<accession>A0A4U8S1E3</accession>
<dbReference type="InterPro" id="IPR029044">
    <property type="entry name" value="Nucleotide-diphossugar_trans"/>
</dbReference>
<evidence type="ECO:0000313" key="3">
    <source>
        <dbReference type="EMBL" id="TLD79488.1"/>
    </source>
</evidence>
<gene>
    <name evidence="3" type="ORF">LS75_000680</name>
</gene>
<comment type="caution">
    <text evidence="3">The sequence shown here is derived from an EMBL/GenBank/DDBJ whole genome shotgun (WGS) entry which is preliminary data.</text>
</comment>
<dbReference type="EMBL" id="JRPF02000001">
    <property type="protein sequence ID" value="TLD79488.1"/>
    <property type="molecule type" value="Genomic_DNA"/>
</dbReference>
<dbReference type="Pfam" id="PF00535">
    <property type="entry name" value="Glycos_transf_2"/>
    <property type="match status" value="1"/>
</dbReference>
<dbReference type="CDD" id="cd04179">
    <property type="entry name" value="DPM_DPG-synthase_like"/>
    <property type="match status" value="1"/>
</dbReference>
<evidence type="ECO:0000313" key="4">
    <source>
        <dbReference type="Proteomes" id="UP000029925"/>
    </source>
</evidence>
<dbReference type="PANTHER" id="PTHR48090">
    <property type="entry name" value="UNDECAPRENYL-PHOSPHATE 4-DEOXY-4-FORMAMIDO-L-ARABINOSE TRANSFERASE-RELATED"/>
    <property type="match status" value="1"/>
</dbReference>
<feature type="domain" description="Glycosyltransferase 2-like" evidence="2">
    <location>
        <begin position="17"/>
        <end position="146"/>
    </location>
</feature>
<organism evidence="3 4">
    <name type="scientific">Helicobacter typhlonius</name>
    <dbReference type="NCBI Taxonomy" id="76936"/>
    <lineage>
        <taxon>Bacteria</taxon>
        <taxon>Pseudomonadati</taxon>
        <taxon>Campylobacterota</taxon>
        <taxon>Epsilonproteobacteria</taxon>
        <taxon>Campylobacterales</taxon>
        <taxon>Helicobacteraceae</taxon>
        <taxon>Helicobacter</taxon>
    </lineage>
</organism>
<dbReference type="Proteomes" id="UP000029925">
    <property type="component" value="Unassembled WGS sequence"/>
</dbReference>